<reference evidence="2 3" key="1">
    <citation type="submission" date="2024-01" db="EMBL/GenBank/DDBJ databases">
        <title>Genome assemblies of Stephania.</title>
        <authorList>
            <person name="Yang L."/>
        </authorList>
    </citation>
    <scope>NUCLEOTIDE SEQUENCE [LARGE SCALE GENOMIC DNA]</scope>
    <source>
        <strain evidence="2">YNDBR</strain>
        <tissue evidence="2">Leaf</tissue>
    </source>
</reference>
<proteinExistence type="predicted"/>
<sequence>MAFLRYINSSSLLPREAIAELCKESYEPLWINGGGHCNLELYPEYIKHMKKFVSTIGKSRAPTNKSDKANVDPDAKSKPSENGNSGDSEITSDCPEVSRNILDSRLDKTNKSNKLEVSNSMHQFFCTIIMCGSNSE</sequence>
<feature type="region of interest" description="Disordered" evidence="1">
    <location>
        <begin position="57"/>
        <end position="109"/>
    </location>
</feature>
<gene>
    <name evidence="2" type="ORF">Syun_007743</name>
</gene>
<feature type="compositionally biased region" description="Polar residues" evidence="1">
    <location>
        <begin position="80"/>
        <end position="91"/>
    </location>
</feature>
<accession>A0AAP0L0Q5</accession>
<dbReference type="Proteomes" id="UP001420932">
    <property type="component" value="Unassembled WGS sequence"/>
</dbReference>
<evidence type="ECO:0000256" key="1">
    <source>
        <dbReference type="SAM" id="MobiDB-lite"/>
    </source>
</evidence>
<feature type="compositionally biased region" description="Basic and acidic residues" evidence="1">
    <location>
        <begin position="65"/>
        <end position="79"/>
    </location>
</feature>
<evidence type="ECO:0000313" key="2">
    <source>
        <dbReference type="EMBL" id="KAK9161402.1"/>
    </source>
</evidence>
<keyword evidence="3" id="KW-1185">Reference proteome</keyword>
<protein>
    <submittedName>
        <fullName evidence="2">Uncharacterized protein</fullName>
    </submittedName>
</protein>
<organism evidence="2 3">
    <name type="scientific">Stephania yunnanensis</name>
    <dbReference type="NCBI Taxonomy" id="152371"/>
    <lineage>
        <taxon>Eukaryota</taxon>
        <taxon>Viridiplantae</taxon>
        <taxon>Streptophyta</taxon>
        <taxon>Embryophyta</taxon>
        <taxon>Tracheophyta</taxon>
        <taxon>Spermatophyta</taxon>
        <taxon>Magnoliopsida</taxon>
        <taxon>Ranunculales</taxon>
        <taxon>Menispermaceae</taxon>
        <taxon>Menispermoideae</taxon>
        <taxon>Cissampelideae</taxon>
        <taxon>Stephania</taxon>
    </lineage>
</organism>
<dbReference type="EMBL" id="JBBNAF010000003">
    <property type="protein sequence ID" value="KAK9161402.1"/>
    <property type="molecule type" value="Genomic_DNA"/>
</dbReference>
<evidence type="ECO:0000313" key="3">
    <source>
        <dbReference type="Proteomes" id="UP001420932"/>
    </source>
</evidence>
<comment type="caution">
    <text evidence="2">The sequence shown here is derived from an EMBL/GenBank/DDBJ whole genome shotgun (WGS) entry which is preliminary data.</text>
</comment>
<dbReference type="AlphaFoldDB" id="A0AAP0L0Q5"/>
<name>A0AAP0L0Q5_9MAGN</name>